<evidence type="ECO:0000259" key="1">
    <source>
        <dbReference type="PROSITE" id="PS50181"/>
    </source>
</evidence>
<dbReference type="Gene3D" id="3.80.10.10">
    <property type="entry name" value="Ribonuclease Inhibitor"/>
    <property type="match status" value="1"/>
</dbReference>
<reference evidence="3" key="1">
    <citation type="journal article" date="2017" name="Nat. Ecol. Evol.">
        <title>Genome expansion and lineage-specific genetic innovations in the forest pathogenic fungi Armillaria.</title>
        <authorList>
            <person name="Sipos G."/>
            <person name="Prasanna A.N."/>
            <person name="Walter M.C."/>
            <person name="O'Connor E."/>
            <person name="Balint B."/>
            <person name="Krizsan K."/>
            <person name="Kiss B."/>
            <person name="Hess J."/>
            <person name="Varga T."/>
            <person name="Slot J."/>
            <person name="Riley R."/>
            <person name="Boka B."/>
            <person name="Rigling D."/>
            <person name="Barry K."/>
            <person name="Lee J."/>
            <person name="Mihaltcheva S."/>
            <person name="LaButti K."/>
            <person name="Lipzen A."/>
            <person name="Waldron R."/>
            <person name="Moloney N.M."/>
            <person name="Sperisen C."/>
            <person name="Kredics L."/>
            <person name="Vagvoelgyi C."/>
            <person name="Patrignani A."/>
            <person name="Fitzpatrick D."/>
            <person name="Nagy I."/>
            <person name="Doyle S."/>
            <person name="Anderson J.B."/>
            <person name="Grigoriev I.V."/>
            <person name="Gueldener U."/>
            <person name="Muensterkoetter M."/>
            <person name="Nagy L.G."/>
        </authorList>
    </citation>
    <scope>NUCLEOTIDE SEQUENCE [LARGE SCALE GENOMIC DNA]</scope>
    <source>
        <strain evidence="3">28-4</strain>
    </source>
</reference>
<gene>
    <name evidence="2" type="ORF">ARMSODRAFT_998963</name>
</gene>
<feature type="domain" description="F-box" evidence="1">
    <location>
        <begin position="170"/>
        <end position="215"/>
    </location>
</feature>
<organism evidence="2 3">
    <name type="scientific">Armillaria solidipes</name>
    <dbReference type="NCBI Taxonomy" id="1076256"/>
    <lineage>
        <taxon>Eukaryota</taxon>
        <taxon>Fungi</taxon>
        <taxon>Dikarya</taxon>
        <taxon>Basidiomycota</taxon>
        <taxon>Agaricomycotina</taxon>
        <taxon>Agaricomycetes</taxon>
        <taxon>Agaricomycetidae</taxon>
        <taxon>Agaricales</taxon>
        <taxon>Marasmiineae</taxon>
        <taxon>Physalacriaceae</taxon>
        <taxon>Armillaria</taxon>
    </lineage>
</organism>
<keyword evidence="3" id="KW-1185">Reference proteome</keyword>
<dbReference type="AlphaFoldDB" id="A0A2H3CAT4"/>
<dbReference type="Pfam" id="PF00646">
    <property type="entry name" value="F-box"/>
    <property type="match status" value="1"/>
</dbReference>
<dbReference type="SUPFAM" id="SSF52047">
    <property type="entry name" value="RNI-like"/>
    <property type="match status" value="1"/>
</dbReference>
<dbReference type="Proteomes" id="UP000218334">
    <property type="component" value="Unassembled WGS sequence"/>
</dbReference>
<accession>A0A2H3CAT4</accession>
<evidence type="ECO:0000313" key="3">
    <source>
        <dbReference type="Proteomes" id="UP000218334"/>
    </source>
</evidence>
<evidence type="ECO:0000313" key="2">
    <source>
        <dbReference type="EMBL" id="PBK76352.1"/>
    </source>
</evidence>
<proteinExistence type="predicted"/>
<dbReference type="InterPro" id="IPR036047">
    <property type="entry name" value="F-box-like_dom_sf"/>
</dbReference>
<dbReference type="STRING" id="1076256.A0A2H3CAT4"/>
<sequence length="647" mass="75401">MSMDLEIPLLPDYEATYRTHTHYLLFSWPFLTHYEKYATDLRLFGKEDEWNNNNKFRYVRLQTFFSEMEGFYTGRLDLRGRHSARFIFLKSVWDEFLGDFEKLEPHVEGKSLGYTDEPSMIENLSQKVSLWEKLRSKWLIHENGYEFVTCWVDKILRHISDANSTPIFQKHYLLDLPEELLELIMQNGRLEDVRILSATCRRLRPISQPYIFTSRRLVLNAPDIQDVLIIPEETRKAAMFELFLKLQIQSLSDVYFLLSRSDIIQKIKTVHIQILGAVNDEIKQHKIDLDLGPHIQSIEHAFCMVLATMQNLTFLSVSSFSLIHRLPPVITSLPHLQTLKLATSSSFFIHFLPLPSNVINRIENLVLTLHPGSTLASKLSEIWADSLKNLFIFYPPRYNPAPVLNMCAMEQVSLSCLPRIWVDVVEDMLRISPSSDARRLTHLKLEFCEPISDGDVNTLLYALQSYPMEVLVLDGLLEGYSTVISAIAQRLPDLLVLTLFLRGGSAQSISTGCVWPEPIWAYAPHFAQFTRLRHFEWNYLYNKEEVVTPWSLLLLESHDNQDVSVLPYLAGKSDDYEDTEDVLYVASVFRAYCHAPKLRVVYNCTYGPSRCWQWHVNSDNRPDLDFLDFEWNPRQHGRYLDDSCQWW</sequence>
<protein>
    <recommendedName>
        <fullName evidence="1">F-box domain-containing protein</fullName>
    </recommendedName>
</protein>
<dbReference type="EMBL" id="KZ293416">
    <property type="protein sequence ID" value="PBK76352.1"/>
    <property type="molecule type" value="Genomic_DNA"/>
</dbReference>
<dbReference type="InterPro" id="IPR032675">
    <property type="entry name" value="LRR_dom_sf"/>
</dbReference>
<dbReference type="PROSITE" id="PS50181">
    <property type="entry name" value="FBOX"/>
    <property type="match status" value="1"/>
</dbReference>
<dbReference type="InterPro" id="IPR001810">
    <property type="entry name" value="F-box_dom"/>
</dbReference>
<name>A0A2H3CAT4_9AGAR</name>
<dbReference type="SUPFAM" id="SSF81383">
    <property type="entry name" value="F-box domain"/>
    <property type="match status" value="1"/>
</dbReference>